<evidence type="ECO:0000259" key="7">
    <source>
        <dbReference type="Pfam" id="PF02897"/>
    </source>
</evidence>
<accession>A0ABT1VYS6</accession>
<comment type="caution">
    <text evidence="8">The sequence shown here is derived from an EMBL/GenBank/DDBJ whole genome shotgun (WGS) entry which is preliminary data.</text>
</comment>
<proteinExistence type="inferred from homology"/>
<dbReference type="InterPro" id="IPR029058">
    <property type="entry name" value="AB_hydrolase_fold"/>
</dbReference>
<evidence type="ECO:0000256" key="1">
    <source>
        <dbReference type="ARBA" id="ARBA00005228"/>
    </source>
</evidence>
<dbReference type="InterPro" id="IPR001375">
    <property type="entry name" value="Peptidase_S9_cat"/>
</dbReference>
<dbReference type="InterPro" id="IPR051543">
    <property type="entry name" value="Serine_Peptidase_S9A"/>
</dbReference>
<evidence type="ECO:0000256" key="3">
    <source>
        <dbReference type="ARBA" id="ARBA00022801"/>
    </source>
</evidence>
<keyword evidence="3" id="KW-0378">Hydrolase</keyword>
<protein>
    <submittedName>
        <fullName evidence="8">S9 family peptidase</fullName>
    </submittedName>
</protein>
<keyword evidence="9" id="KW-1185">Reference proteome</keyword>
<keyword evidence="2" id="KW-0645">Protease</keyword>
<dbReference type="InterPro" id="IPR002471">
    <property type="entry name" value="Pept_S9_AS"/>
</dbReference>
<feature type="region of interest" description="Disordered" evidence="5">
    <location>
        <begin position="1"/>
        <end position="24"/>
    </location>
</feature>
<dbReference type="SUPFAM" id="SSF53474">
    <property type="entry name" value="alpha/beta-Hydrolases"/>
    <property type="match status" value="1"/>
</dbReference>
<dbReference type="Pfam" id="PF02897">
    <property type="entry name" value="Peptidase_S9_N"/>
    <property type="match status" value="1"/>
</dbReference>
<reference evidence="8 9" key="1">
    <citation type="submission" date="2022-06" db="EMBL/GenBank/DDBJ databases">
        <title>Rhizosaccharibacter gen. nov. sp. nov. KSS12, endophytic bacteria isolated from sugarcane.</title>
        <authorList>
            <person name="Pitiwittayakul N."/>
        </authorList>
    </citation>
    <scope>NUCLEOTIDE SEQUENCE [LARGE SCALE GENOMIC DNA]</scope>
    <source>
        <strain evidence="8 9">KSS12</strain>
    </source>
</reference>
<dbReference type="PRINTS" id="PR00862">
    <property type="entry name" value="PROLIGOPTASE"/>
</dbReference>
<evidence type="ECO:0000313" key="9">
    <source>
        <dbReference type="Proteomes" id="UP001524547"/>
    </source>
</evidence>
<dbReference type="PANTHER" id="PTHR11757:SF19">
    <property type="entry name" value="PROLYL ENDOPEPTIDASE-LIKE"/>
    <property type="match status" value="1"/>
</dbReference>
<dbReference type="Proteomes" id="UP001524547">
    <property type="component" value="Unassembled WGS sequence"/>
</dbReference>
<dbReference type="PROSITE" id="PS00708">
    <property type="entry name" value="PRO_ENDOPEP_SER"/>
    <property type="match status" value="1"/>
</dbReference>
<gene>
    <name evidence="8" type="ORF">NFI88_10945</name>
</gene>
<dbReference type="Gene3D" id="3.40.50.1820">
    <property type="entry name" value="alpha/beta hydrolase"/>
    <property type="match status" value="1"/>
</dbReference>
<dbReference type="Gene3D" id="2.130.10.120">
    <property type="entry name" value="Prolyl oligopeptidase, N-terminal domain"/>
    <property type="match status" value="1"/>
</dbReference>
<dbReference type="PANTHER" id="PTHR11757">
    <property type="entry name" value="PROTEASE FAMILY S9A OLIGOPEPTIDASE"/>
    <property type="match status" value="1"/>
</dbReference>
<feature type="domain" description="Peptidase S9A N-terminal" evidence="7">
    <location>
        <begin position="9"/>
        <end position="425"/>
    </location>
</feature>
<feature type="compositionally biased region" description="Basic and acidic residues" evidence="5">
    <location>
        <begin position="12"/>
        <end position="24"/>
    </location>
</feature>
<evidence type="ECO:0000256" key="5">
    <source>
        <dbReference type="SAM" id="MobiDB-lite"/>
    </source>
</evidence>
<dbReference type="InterPro" id="IPR002470">
    <property type="entry name" value="Peptidase_S9A"/>
</dbReference>
<evidence type="ECO:0000256" key="2">
    <source>
        <dbReference type="ARBA" id="ARBA00022670"/>
    </source>
</evidence>
<dbReference type="InterPro" id="IPR023302">
    <property type="entry name" value="Pept_S9A_N"/>
</dbReference>
<sequence>MPDRSAPQPPVARREERRIEQLGRTRTDHYAWMKDENWQAVLRDPSVLRPDVAEHLRAENQYAESVLAPTKPLQDTILAEMKGRLKQDESGVPVPDGPWEYFSRFEQGAQHPRHVRRPRGQQDAAEEVLIDVQALSAGHDYFVVAAAQYSPDHGLYAYAEDAQGSEVYRIQRKDLATGALLPDPVESSTGDFCFSPCGQWIFWTFRDENGRPTRIFRRPSRGAEDTLVYEERDPGFFIGVGVTASRAFIVIQCGDQETTETLLIPAADPTAAPRVAAPRRKGERYDLVHWNDRFVVHTNAGDAVDFKLMVAPVENPGRDEWREWLPHRPGHFIVGVSALRDHLLWVERVDANNRIAVLPRELADSPDPAEAARLISVAEQAFLLQLDGSYEFDTSVLRFGYQSPTTPRHWYEEDLRTGERTLRKVQEIPSGHDPARYRTLRLHALAADGASVPVTLLMRADIEPDGRAPLLLYGYGSYGHAIESGFSTRAFSLVDRGWIYAVAHVRGGSEKGWNWFLDGRRERKTNSFTDFVDAARFLVAERWASAGRVVAHGASAGGLLMGAVANLAPELFAGIVAQVPFVDVLNTMSDTSLPLTPPEWPEWGNPLEDPAAYDLIQSYSPYDQVAALPYPAILAMGGLSDPRVTYWEPAKWVARLRERGLGDAPILCRINMEAGHGGSSGRFESLKEAALVQAFAIWAMERADTGQAARG</sequence>
<keyword evidence="4" id="KW-0720">Serine protease</keyword>
<dbReference type="SUPFAM" id="SSF50993">
    <property type="entry name" value="Peptidase/esterase 'gauge' domain"/>
    <property type="match status" value="1"/>
</dbReference>
<feature type="domain" description="Peptidase S9 prolyl oligopeptidase catalytic" evidence="6">
    <location>
        <begin position="486"/>
        <end position="698"/>
    </location>
</feature>
<dbReference type="Pfam" id="PF00326">
    <property type="entry name" value="Peptidase_S9"/>
    <property type="match status" value="1"/>
</dbReference>
<comment type="similarity">
    <text evidence="1">Belongs to the peptidase S9A family.</text>
</comment>
<organism evidence="8 9">
    <name type="scientific">Rhizosaccharibacter radicis</name>
    <dbReference type="NCBI Taxonomy" id="2782605"/>
    <lineage>
        <taxon>Bacteria</taxon>
        <taxon>Pseudomonadati</taxon>
        <taxon>Pseudomonadota</taxon>
        <taxon>Alphaproteobacteria</taxon>
        <taxon>Acetobacterales</taxon>
        <taxon>Acetobacteraceae</taxon>
        <taxon>Rhizosaccharibacter</taxon>
    </lineage>
</organism>
<evidence type="ECO:0000259" key="6">
    <source>
        <dbReference type="Pfam" id="PF00326"/>
    </source>
</evidence>
<dbReference type="RefSeq" id="WP_422920098.1">
    <property type="nucleotide sequence ID" value="NZ_JAMZEJ010000006.1"/>
</dbReference>
<dbReference type="EMBL" id="JAMZEJ010000006">
    <property type="protein sequence ID" value="MCQ8241355.1"/>
    <property type="molecule type" value="Genomic_DNA"/>
</dbReference>
<evidence type="ECO:0000256" key="4">
    <source>
        <dbReference type="ARBA" id="ARBA00022825"/>
    </source>
</evidence>
<name>A0ABT1VYS6_9PROT</name>
<evidence type="ECO:0000313" key="8">
    <source>
        <dbReference type="EMBL" id="MCQ8241355.1"/>
    </source>
</evidence>